<comment type="caution">
    <text evidence="4">The sequence shown here is derived from an EMBL/GenBank/DDBJ whole genome shotgun (WGS) entry which is preliminary data.</text>
</comment>
<keyword evidence="5" id="KW-1185">Reference proteome</keyword>
<proteinExistence type="predicted"/>
<reference evidence="4" key="1">
    <citation type="submission" date="2021-03" db="EMBL/GenBank/DDBJ databases">
        <authorList>
            <person name="Wang G."/>
        </authorList>
    </citation>
    <scope>NUCLEOTIDE SEQUENCE</scope>
    <source>
        <strain evidence="4">KCTC 12899</strain>
    </source>
</reference>
<keyword evidence="3" id="KW-0812">Transmembrane</keyword>
<keyword evidence="3" id="KW-0472">Membrane</keyword>
<keyword evidence="1" id="KW-0175">Coiled coil</keyword>
<dbReference type="Proteomes" id="UP000664417">
    <property type="component" value="Unassembled WGS sequence"/>
</dbReference>
<evidence type="ECO:0000256" key="1">
    <source>
        <dbReference type="SAM" id="Coils"/>
    </source>
</evidence>
<protein>
    <recommendedName>
        <fullName evidence="6">Cell division protein FtsL</fullName>
    </recommendedName>
</protein>
<gene>
    <name evidence="4" type="ORF">J3U88_09770</name>
</gene>
<dbReference type="EMBL" id="JAFREP010000007">
    <property type="protein sequence ID" value="MBO1318748.1"/>
    <property type="molecule type" value="Genomic_DNA"/>
</dbReference>
<sequence length="138" mass="15763">MSKASQDSIPFARADRKVAPTRRRSWQILQFTAAMLLLVCCMMFVVYKRSNVVDLGYSISELRRENAELKQEQIRLLGEKARLERPGRILKKALDMGLRPVPAGQRFEVVFLNQPSAPRPEPSPEELDQLVAKIETEP</sequence>
<dbReference type="AlphaFoldDB" id="A0A8J7U3X0"/>
<evidence type="ECO:0008006" key="6">
    <source>
        <dbReference type="Google" id="ProtNLM"/>
    </source>
</evidence>
<feature type="coiled-coil region" evidence="1">
    <location>
        <begin position="52"/>
        <end position="79"/>
    </location>
</feature>
<dbReference type="RefSeq" id="WP_207858434.1">
    <property type="nucleotide sequence ID" value="NZ_JAFREP010000007.1"/>
</dbReference>
<evidence type="ECO:0000256" key="3">
    <source>
        <dbReference type="SAM" id="Phobius"/>
    </source>
</evidence>
<accession>A0A8J7U3X0</accession>
<feature type="transmembrane region" description="Helical" evidence="3">
    <location>
        <begin position="28"/>
        <end position="47"/>
    </location>
</feature>
<name>A0A8J7U3X0_9BACT</name>
<evidence type="ECO:0000256" key="2">
    <source>
        <dbReference type="SAM" id="MobiDB-lite"/>
    </source>
</evidence>
<keyword evidence="3" id="KW-1133">Transmembrane helix</keyword>
<evidence type="ECO:0000313" key="4">
    <source>
        <dbReference type="EMBL" id="MBO1318748.1"/>
    </source>
</evidence>
<feature type="region of interest" description="Disordered" evidence="2">
    <location>
        <begin position="115"/>
        <end position="138"/>
    </location>
</feature>
<evidence type="ECO:0000313" key="5">
    <source>
        <dbReference type="Proteomes" id="UP000664417"/>
    </source>
</evidence>
<organism evidence="4 5">
    <name type="scientific">Acanthopleuribacter pedis</name>
    <dbReference type="NCBI Taxonomy" id="442870"/>
    <lineage>
        <taxon>Bacteria</taxon>
        <taxon>Pseudomonadati</taxon>
        <taxon>Acidobacteriota</taxon>
        <taxon>Holophagae</taxon>
        <taxon>Acanthopleuribacterales</taxon>
        <taxon>Acanthopleuribacteraceae</taxon>
        <taxon>Acanthopleuribacter</taxon>
    </lineage>
</organism>